<dbReference type="AlphaFoldDB" id="A0A852TPL0"/>
<feature type="compositionally biased region" description="Basic and acidic residues" evidence="1">
    <location>
        <begin position="109"/>
        <end position="119"/>
    </location>
</feature>
<dbReference type="EMBL" id="JACCCC010000001">
    <property type="protein sequence ID" value="NYE45929.1"/>
    <property type="molecule type" value="Genomic_DNA"/>
</dbReference>
<evidence type="ECO:0000256" key="1">
    <source>
        <dbReference type="SAM" id="MobiDB-lite"/>
    </source>
</evidence>
<name>A0A852TPL0_9ACTN</name>
<feature type="compositionally biased region" description="Basic and acidic residues" evidence="1">
    <location>
        <begin position="1"/>
        <end position="20"/>
    </location>
</feature>
<organism evidence="2 3">
    <name type="scientific">Spinactinospora alkalitolerans</name>
    <dbReference type="NCBI Taxonomy" id="687207"/>
    <lineage>
        <taxon>Bacteria</taxon>
        <taxon>Bacillati</taxon>
        <taxon>Actinomycetota</taxon>
        <taxon>Actinomycetes</taxon>
        <taxon>Streptosporangiales</taxon>
        <taxon>Nocardiopsidaceae</taxon>
        <taxon>Spinactinospora</taxon>
    </lineage>
</organism>
<dbReference type="Proteomes" id="UP000589036">
    <property type="component" value="Unassembled WGS sequence"/>
</dbReference>
<gene>
    <name evidence="2" type="ORF">HDA32_001049</name>
</gene>
<accession>A0A852TPL0</accession>
<reference evidence="2 3" key="1">
    <citation type="submission" date="2020-07" db="EMBL/GenBank/DDBJ databases">
        <title>Sequencing the genomes of 1000 actinobacteria strains.</title>
        <authorList>
            <person name="Klenk H.-P."/>
        </authorList>
    </citation>
    <scope>NUCLEOTIDE SEQUENCE [LARGE SCALE GENOMIC DNA]</scope>
    <source>
        <strain evidence="2 3">CXB654</strain>
    </source>
</reference>
<protein>
    <submittedName>
        <fullName evidence="2">Uncharacterized protein</fullName>
    </submittedName>
</protein>
<evidence type="ECO:0000313" key="2">
    <source>
        <dbReference type="EMBL" id="NYE45929.1"/>
    </source>
</evidence>
<feature type="compositionally biased region" description="Basic and acidic residues" evidence="1">
    <location>
        <begin position="57"/>
        <end position="66"/>
    </location>
</feature>
<proteinExistence type="predicted"/>
<comment type="caution">
    <text evidence="2">The sequence shown here is derived from an EMBL/GenBank/DDBJ whole genome shotgun (WGS) entry which is preliminary data.</text>
</comment>
<feature type="compositionally biased region" description="Basic and acidic residues" evidence="1">
    <location>
        <begin position="90"/>
        <end position="102"/>
    </location>
</feature>
<feature type="region of interest" description="Disordered" evidence="1">
    <location>
        <begin position="1"/>
        <end position="129"/>
    </location>
</feature>
<sequence length="129" mass="13472">MREEQSGDDAARTNQAREEPMPATPESAPGQAAVRRNEELGSLGTTSDLPPQAQAPADDRAPHPPERVTGGVPAADAPQNAPGVQATGSDPHHEDADWHVRDVANAVHGRPDGEVDPRPDQPSTGSDTP</sequence>
<keyword evidence="3" id="KW-1185">Reference proteome</keyword>
<dbReference type="RefSeq" id="WP_179642102.1">
    <property type="nucleotide sequence ID" value="NZ_BAAAYY010000024.1"/>
</dbReference>
<evidence type="ECO:0000313" key="3">
    <source>
        <dbReference type="Proteomes" id="UP000589036"/>
    </source>
</evidence>